<feature type="compositionally biased region" description="Basic and acidic residues" evidence="4">
    <location>
        <begin position="197"/>
        <end position="210"/>
    </location>
</feature>
<dbReference type="AlphaFoldDB" id="A0A9Q1HAR6"/>
<dbReference type="GO" id="GO:0000398">
    <property type="term" value="P:mRNA splicing, via spliceosome"/>
    <property type="evidence" value="ECO:0007669"/>
    <property type="project" value="TreeGrafter"/>
</dbReference>
<feature type="region of interest" description="Disordered" evidence="4">
    <location>
        <begin position="197"/>
        <end position="222"/>
    </location>
</feature>
<accession>A0A9Q1HAR6</accession>
<feature type="region of interest" description="Disordered" evidence="4">
    <location>
        <begin position="1"/>
        <end position="30"/>
    </location>
</feature>
<keyword evidence="3" id="KW-0539">Nucleus</keyword>
<evidence type="ECO:0000256" key="3">
    <source>
        <dbReference type="ARBA" id="ARBA00023242"/>
    </source>
</evidence>
<dbReference type="PANTHER" id="PTHR13486:SF2">
    <property type="entry name" value="SPLICING FACTOR C9ORF78"/>
    <property type="match status" value="1"/>
</dbReference>
<name>A0A9Q1HAR6_HOLLE</name>
<feature type="region of interest" description="Disordered" evidence="4">
    <location>
        <begin position="235"/>
        <end position="300"/>
    </location>
</feature>
<dbReference type="EMBL" id="JAIZAY010000007">
    <property type="protein sequence ID" value="KAJ8038698.1"/>
    <property type="molecule type" value="Genomic_DNA"/>
</dbReference>
<evidence type="ECO:0000313" key="6">
    <source>
        <dbReference type="Proteomes" id="UP001152320"/>
    </source>
</evidence>
<feature type="compositionally biased region" description="Polar residues" evidence="4">
    <location>
        <begin position="101"/>
        <end position="113"/>
    </location>
</feature>
<comment type="similarity">
    <text evidence="2">Belongs to the TLS1 family.</text>
</comment>
<feature type="compositionally biased region" description="Basic residues" evidence="4">
    <location>
        <begin position="1"/>
        <end position="18"/>
    </location>
</feature>
<dbReference type="OrthoDB" id="5627at2759"/>
<protein>
    <submittedName>
        <fullName evidence="5">Telomere length and silencing protein 1-like</fullName>
    </submittedName>
</protein>
<feature type="compositionally biased region" description="Basic and acidic residues" evidence="4">
    <location>
        <begin position="279"/>
        <end position="294"/>
    </location>
</feature>
<dbReference type="InterPro" id="IPR010756">
    <property type="entry name" value="Tls1-like"/>
</dbReference>
<evidence type="ECO:0000256" key="4">
    <source>
        <dbReference type="SAM" id="MobiDB-lite"/>
    </source>
</evidence>
<reference evidence="5" key="1">
    <citation type="submission" date="2021-10" db="EMBL/GenBank/DDBJ databases">
        <title>Tropical sea cucumber genome reveals ecological adaptation and Cuvierian tubules defense mechanism.</title>
        <authorList>
            <person name="Chen T."/>
        </authorList>
    </citation>
    <scope>NUCLEOTIDE SEQUENCE</scope>
    <source>
        <strain evidence="5">Nanhai2018</strain>
        <tissue evidence="5">Muscle</tissue>
    </source>
</reference>
<dbReference type="Pfam" id="PF07052">
    <property type="entry name" value="Hep_59"/>
    <property type="match status" value="1"/>
</dbReference>
<keyword evidence="6" id="KW-1185">Reference proteome</keyword>
<dbReference type="PANTHER" id="PTHR13486">
    <property type="entry name" value="TELOMERE LENGTH AND SILENCING PROTEIN 1 TLS1 FAMILY MEMBER"/>
    <property type="match status" value="1"/>
</dbReference>
<dbReference type="Proteomes" id="UP001152320">
    <property type="component" value="Chromosome 7"/>
</dbReference>
<feature type="region of interest" description="Disordered" evidence="4">
    <location>
        <begin position="86"/>
        <end position="118"/>
    </location>
</feature>
<evidence type="ECO:0000256" key="1">
    <source>
        <dbReference type="ARBA" id="ARBA00004123"/>
    </source>
</evidence>
<sequence length="300" mass="34892">MSATTKFKKQKNFRRRKQSSSSEDDETEAVRAKIEETKEAQKFRERQKGVSAVTLALGKKLSKEDEIVNNDPFKLKTGGLINMKDIKDRNRDRTDEGLNRDVSNMGSTFAAETNQRDEEAEMMKYIEERMMEENKAEEEEKTAEKYKSPEDKLYELPENLKIGSVQKSEEMLSNQMLSGIPEVDLGTEAKIKNIERTEEAKQKHIRESRQKQKNTTSFVPTNMAVNYVQHARYMHEELNPPRRKVVEEEAPKPRPVVVGDAENPNRSDANLPAPSKRKSQSEKATDDYHYERFRKQLRRY</sequence>
<feature type="compositionally biased region" description="Basic and acidic residues" evidence="4">
    <location>
        <begin position="235"/>
        <end position="252"/>
    </location>
</feature>
<dbReference type="GO" id="GO:0005681">
    <property type="term" value="C:spliceosomal complex"/>
    <property type="evidence" value="ECO:0007669"/>
    <property type="project" value="TreeGrafter"/>
</dbReference>
<evidence type="ECO:0000256" key="2">
    <source>
        <dbReference type="ARBA" id="ARBA00007643"/>
    </source>
</evidence>
<organism evidence="5 6">
    <name type="scientific">Holothuria leucospilota</name>
    <name type="common">Black long sea cucumber</name>
    <name type="synonym">Mertensiothuria leucospilota</name>
    <dbReference type="NCBI Taxonomy" id="206669"/>
    <lineage>
        <taxon>Eukaryota</taxon>
        <taxon>Metazoa</taxon>
        <taxon>Echinodermata</taxon>
        <taxon>Eleutherozoa</taxon>
        <taxon>Echinozoa</taxon>
        <taxon>Holothuroidea</taxon>
        <taxon>Aspidochirotacea</taxon>
        <taxon>Aspidochirotida</taxon>
        <taxon>Holothuriidae</taxon>
        <taxon>Holothuria</taxon>
    </lineage>
</organism>
<comment type="subcellular location">
    <subcellularLocation>
        <location evidence="1">Nucleus</location>
    </subcellularLocation>
</comment>
<gene>
    <name evidence="5" type="ORF">HOLleu_16194</name>
</gene>
<feature type="compositionally biased region" description="Polar residues" evidence="4">
    <location>
        <begin position="213"/>
        <end position="222"/>
    </location>
</feature>
<feature type="compositionally biased region" description="Basic and acidic residues" evidence="4">
    <location>
        <begin position="86"/>
        <end position="99"/>
    </location>
</feature>
<evidence type="ECO:0000313" key="5">
    <source>
        <dbReference type="EMBL" id="KAJ8038698.1"/>
    </source>
</evidence>
<comment type="caution">
    <text evidence="5">The sequence shown here is derived from an EMBL/GenBank/DDBJ whole genome shotgun (WGS) entry which is preliminary data.</text>
</comment>
<proteinExistence type="inferred from homology"/>